<dbReference type="Pfam" id="PF01208">
    <property type="entry name" value="URO-D"/>
    <property type="match status" value="1"/>
</dbReference>
<evidence type="ECO:0000313" key="2">
    <source>
        <dbReference type="EMBL" id="GAI83953.1"/>
    </source>
</evidence>
<dbReference type="EMBL" id="BARW01008392">
    <property type="protein sequence ID" value="GAI83953.1"/>
    <property type="molecule type" value="Genomic_DNA"/>
</dbReference>
<feature type="domain" description="Uroporphyrinogen decarboxylase (URO-D)" evidence="1">
    <location>
        <begin position="1"/>
        <end position="146"/>
    </location>
</feature>
<evidence type="ECO:0000259" key="1">
    <source>
        <dbReference type="Pfam" id="PF01208"/>
    </source>
</evidence>
<reference evidence="2" key="1">
    <citation type="journal article" date="2014" name="Front. Microbiol.">
        <title>High frequency of phylogenetically diverse reductive dehalogenase-homologous genes in deep subseafloor sedimentary metagenomes.</title>
        <authorList>
            <person name="Kawai M."/>
            <person name="Futagami T."/>
            <person name="Toyoda A."/>
            <person name="Takaki Y."/>
            <person name="Nishi S."/>
            <person name="Hori S."/>
            <person name="Arai W."/>
            <person name="Tsubouchi T."/>
            <person name="Morono Y."/>
            <person name="Uchiyama I."/>
            <person name="Ito T."/>
            <person name="Fujiyama A."/>
            <person name="Inagaki F."/>
            <person name="Takami H."/>
        </authorList>
    </citation>
    <scope>NUCLEOTIDE SEQUENCE</scope>
    <source>
        <strain evidence="2">Expedition CK06-06</strain>
    </source>
</reference>
<proteinExistence type="predicted"/>
<dbReference type="GO" id="GO:0006779">
    <property type="term" value="P:porphyrin-containing compound biosynthetic process"/>
    <property type="evidence" value="ECO:0007669"/>
    <property type="project" value="InterPro"/>
</dbReference>
<comment type="caution">
    <text evidence="2">The sequence shown here is derived from an EMBL/GenBank/DDBJ whole genome shotgun (WGS) entry which is preliminary data.</text>
</comment>
<dbReference type="Gene3D" id="3.20.20.210">
    <property type="match status" value="1"/>
</dbReference>
<sequence>AQLQAGADAVVLPDHATGNLVSPKTYKEFLVSVHHEMLDRIGGPTILHVCGDCADRLDIFAEEGYDGYHFEWQVDAREAVRIVNGRMSLIGNINNAQTLLRGTPEDVYKQARYSIEAGVDILAPECAVPLQTPVSNLKAIVEAAEEGY</sequence>
<accession>X1RTJ1</accession>
<dbReference type="GO" id="GO:0004853">
    <property type="term" value="F:uroporphyrinogen decarboxylase activity"/>
    <property type="evidence" value="ECO:0007669"/>
    <property type="project" value="InterPro"/>
</dbReference>
<dbReference type="InterPro" id="IPR052024">
    <property type="entry name" value="Methanogen_methyltrans"/>
</dbReference>
<organism evidence="2">
    <name type="scientific">marine sediment metagenome</name>
    <dbReference type="NCBI Taxonomy" id="412755"/>
    <lineage>
        <taxon>unclassified sequences</taxon>
        <taxon>metagenomes</taxon>
        <taxon>ecological metagenomes</taxon>
    </lineage>
</organism>
<dbReference type="InterPro" id="IPR038071">
    <property type="entry name" value="UROD/MetE-like_sf"/>
</dbReference>
<dbReference type="PANTHER" id="PTHR47099">
    <property type="entry name" value="METHYLCOBAMIDE:COM METHYLTRANSFERASE MTBA"/>
    <property type="match status" value="1"/>
</dbReference>
<feature type="non-terminal residue" evidence="2">
    <location>
        <position position="1"/>
    </location>
</feature>
<protein>
    <recommendedName>
        <fullName evidence="1">Uroporphyrinogen decarboxylase (URO-D) domain-containing protein</fullName>
    </recommendedName>
</protein>
<dbReference type="SUPFAM" id="SSF51726">
    <property type="entry name" value="UROD/MetE-like"/>
    <property type="match status" value="1"/>
</dbReference>
<name>X1RTJ1_9ZZZZ</name>
<dbReference type="AlphaFoldDB" id="X1RTJ1"/>
<dbReference type="PANTHER" id="PTHR47099:SF1">
    <property type="entry name" value="METHYLCOBAMIDE:COM METHYLTRANSFERASE MTBA"/>
    <property type="match status" value="1"/>
</dbReference>
<dbReference type="InterPro" id="IPR000257">
    <property type="entry name" value="Uroporphyrinogen_deCOase"/>
</dbReference>
<gene>
    <name evidence="2" type="ORF">S12H4_17215</name>
</gene>